<dbReference type="Gene3D" id="3.40.50.720">
    <property type="entry name" value="NAD(P)-binding Rossmann-like Domain"/>
    <property type="match status" value="1"/>
</dbReference>
<dbReference type="EMBL" id="CAMGYJ010000009">
    <property type="protein sequence ID" value="CAI0540147.1"/>
    <property type="molecule type" value="Genomic_DNA"/>
</dbReference>
<dbReference type="AlphaFoldDB" id="A0AAV0Q778"/>
<sequence>MLHKNDVAETALYLASDESKFVSGLNLVVDGS</sequence>
<keyword evidence="2" id="KW-1185">Reference proteome</keyword>
<dbReference type="Proteomes" id="UP001154282">
    <property type="component" value="Unassembled WGS sequence"/>
</dbReference>
<comment type="caution">
    <text evidence="1">The sequence shown here is derived from an EMBL/GenBank/DDBJ whole genome shotgun (WGS) entry which is preliminary data.</text>
</comment>
<organism evidence="1 2">
    <name type="scientific">Linum tenue</name>
    <dbReference type="NCBI Taxonomy" id="586396"/>
    <lineage>
        <taxon>Eukaryota</taxon>
        <taxon>Viridiplantae</taxon>
        <taxon>Streptophyta</taxon>
        <taxon>Embryophyta</taxon>
        <taxon>Tracheophyta</taxon>
        <taxon>Spermatophyta</taxon>
        <taxon>Magnoliopsida</taxon>
        <taxon>eudicotyledons</taxon>
        <taxon>Gunneridae</taxon>
        <taxon>Pentapetalae</taxon>
        <taxon>rosids</taxon>
        <taxon>fabids</taxon>
        <taxon>Malpighiales</taxon>
        <taxon>Linaceae</taxon>
        <taxon>Linum</taxon>
    </lineage>
</organism>
<name>A0AAV0Q778_9ROSI</name>
<dbReference type="InterPro" id="IPR036291">
    <property type="entry name" value="NAD(P)-bd_dom_sf"/>
</dbReference>
<accession>A0AAV0Q778</accession>
<protein>
    <submittedName>
        <fullName evidence="1">Uncharacterized protein</fullName>
    </submittedName>
</protein>
<dbReference type="Pfam" id="PF13561">
    <property type="entry name" value="adh_short_C2"/>
    <property type="match status" value="1"/>
</dbReference>
<evidence type="ECO:0000313" key="1">
    <source>
        <dbReference type="EMBL" id="CAI0540147.1"/>
    </source>
</evidence>
<dbReference type="InterPro" id="IPR002347">
    <property type="entry name" value="SDR_fam"/>
</dbReference>
<evidence type="ECO:0000313" key="2">
    <source>
        <dbReference type="Proteomes" id="UP001154282"/>
    </source>
</evidence>
<dbReference type="SUPFAM" id="SSF51735">
    <property type="entry name" value="NAD(P)-binding Rossmann-fold domains"/>
    <property type="match status" value="1"/>
</dbReference>
<gene>
    <name evidence="1" type="ORF">LITE_LOCUS41559</name>
</gene>
<reference evidence="1" key="1">
    <citation type="submission" date="2022-08" db="EMBL/GenBank/DDBJ databases">
        <authorList>
            <person name="Gutierrez-Valencia J."/>
        </authorList>
    </citation>
    <scope>NUCLEOTIDE SEQUENCE</scope>
</reference>
<proteinExistence type="predicted"/>